<comment type="caution">
    <text evidence="2">The sequence shown here is derived from an EMBL/GenBank/DDBJ whole genome shotgun (WGS) entry which is preliminary data.</text>
</comment>
<keyword evidence="1" id="KW-0812">Transmembrane</keyword>
<dbReference type="EMBL" id="QKQP01000005">
    <property type="protein sequence ID" value="PZD81105.1"/>
    <property type="molecule type" value="Genomic_DNA"/>
</dbReference>
<dbReference type="RefSeq" id="WP_012537629.1">
    <property type="nucleotide sequence ID" value="NZ_AP025160.1"/>
</dbReference>
<keyword evidence="1" id="KW-0472">Membrane</keyword>
<dbReference type="GeneID" id="65282144"/>
<dbReference type="OrthoDB" id="5297715at2"/>
<sequence>MQKVVAHWRGPFLRWKVTLPQPARLFKFFEGGLALSHSRYVTASIVKTINIFDRTFMSENAHTPYLTIVLVLLGLCMSVLAQANSILDLPYANLGSCDQKDKLRPAQKVICDASDPHLTHYNSIVGAMMEYDGAANGNYINLWRDLPMDSPVQKRVIAAQKAYLERRDACGKDYGCILRTEKARTKELYAQQEKLEKAKLACLTQGWETAGGGPLEQRLLDGFNIFPWRMVTLANGWRLQWGTMPDQASIQSVALLDSKGRIQALGTAENLYRSQLGQRLLEPVLRIYVANVKSLVEIVPVLSSWAAASSLGFNQSCDGEERSKCQAALAHLPRMAVYDLHCKARKTTLSCGLPSPAVKGKVEDIGFYSQ</sequence>
<evidence type="ECO:0000256" key="1">
    <source>
        <dbReference type="SAM" id="Phobius"/>
    </source>
</evidence>
<name>A0A2W1KF67_ACIFR</name>
<dbReference type="AlphaFoldDB" id="A0A2W1KF67"/>
<dbReference type="OMA" id="FDAMERM"/>
<dbReference type="Proteomes" id="UP000248886">
    <property type="component" value="Unassembled WGS sequence"/>
</dbReference>
<accession>A0A2W1KF67</accession>
<reference evidence="2 3" key="1">
    <citation type="submission" date="2018-06" db="EMBL/GenBank/DDBJ databases">
        <title>Draft sequence of Acidithiobacillus ferrooxidans CCM 4253.</title>
        <authorList>
            <person name="Moya-Beltran A."/>
            <person name="Castro M."/>
            <person name="Covarrubias P.C."/>
            <person name="Issotta F."/>
            <person name="Janiczek O."/>
            <person name="Mandl M."/>
            <person name="Kucera J."/>
            <person name="Quatrini R."/>
        </authorList>
    </citation>
    <scope>NUCLEOTIDE SEQUENCE [LARGE SCALE GENOMIC DNA]</scope>
    <source>
        <strain evidence="2 3">CCM 4253</strain>
    </source>
</reference>
<protein>
    <submittedName>
        <fullName evidence="2">Uncharacterized protein</fullName>
    </submittedName>
</protein>
<proteinExistence type="predicted"/>
<evidence type="ECO:0000313" key="3">
    <source>
        <dbReference type="Proteomes" id="UP000248886"/>
    </source>
</evidence>
<organism evidence="2 3">
    <name type="scientific">Acidithiobacillus ferrooxidans</name>
    <name type="common">Thiobacillus ferrooxidans</name>
    <dbReference type="NCBI Taxonomy" id="920"/>
    <lineage>
        <taxon>Bacteria</taxon>
        <taxon>Pseudomonadati</taxon>
        <taxon>Pseudomonadota</taxon>
        <taxon>Acidithiobacillia</taxon>
        <taxon>Acidithiobacillales</taxon>
        <taxon>Acidithiobacillaceae</taxon>
        <taxon>Acidithiobacillus</taxon>
    </lineage>
</organism>
<evidence type="ECO:0000313" key="2">
    <source>
        <dbReference type="EMBL" id="PZD81105.1"/>
    </source>
</evidence>
<feature type="transmembrane region" description="Helical" evidence="1">
    <location>
        <begin position="64"/>
        <end position="83"/>
    </location>
</feature>
<gene>
    <name evidence="2" type="ORF">DN052_11985</name>
</gene>
<keyword evidence="1" id="KW-1133">Transmembrane helix</keyword>